<dbReference type="Pfam" id="PF02775">
    <property type="entry name" value="TPP_enzyme_C"/>
    <property type="match status" value="1"/>
</dbReference>
<dbReference type="SUPFAM" id="SSF52518">
    <property type="entry name" value="Thiamin diphosphate-binding fold (THDP-binding)"/>
    <property type="match status" value="2"/>
</dbReference>
<dbReference type="Proteomes" id="UP001589748">
    <property type="component" value="Unassembled WGS sequence"/>
</dbReference>
<feature type="domain" description="Thiamine pyrophosphate enzyme TPP-binding" evidence="6">
    <location>
        <begin position="422"/>
        <end position="571"/>
    </location>
</feature>
<dbReference type="InterPro" id="IPR012000">
    <property type="entry name" value="Thiamin_PyroP_enz_cen_dom"/>
</dbReference>
<dbReference type="Pfam" id="PF02776">
    <property type="entry name" value="TPP_enzyme_N"/>
    <property type="match status" value="1"/>
</dbReference>
<dbReference type="Pfam" id="PF00205">
    <property type="entry name" value="TPP_enzyme_M"/>
    <property type="match status" value="1"/>
</dbReference>
<dbReference type="Gene3D" id="3.40.50.970">
    <property type="match status" value="2"/>
</dbReference>
<dbReference type="InterPro" id="IPR011766">
    <property type="entry name" value="TPP_enzyme_TPP-bd"/>
</dbReference>
<evidence type="ECO:0000259" key="5">
    <source>
        <dbReference type="Pfam" id="PF00205"/>
    </source>
</evidence>
<keyword evidence="9" id="KW-1185">Reference proteome</keyword>
<gene>
    <name evidence="8" type="ORF">ACFFVI_08160</name>
</gene>
<evidence type="ECO:0000259" key="6">
    <source>
        <dbReference type="Pfam" id="PF02775"/>
    </source>
</evidence>
<dbReference type="PANTHER" id="PTHR18968">
    <property type="entry name" value="THIAMINE PYROPHOSPHATE ENZYMES"/>
    <property type="match status" value="1"/>
</dbReference>
<comment type="similarity">
    <text evidence="1 3">Belongs to the TPP enzyme family.</text>
</comment>
<feature type="compositionally biased region" description="Low complexity" evidence="4">
    <location>
        <begin position="12"/>
        <end position="29"/>
    </location>
</feature>
<dbReference type="RefSeq" id="WP_380135476.1">
    <property type="nucleotide sequence ID" value="NZ_JBHLUI010000003.1"/>
</dbReference>
<evidence type="ECO:0000313" key="9">
    <source>
        <dbReference type="Proteomes" id="UP001589748"/>
    </source>
</evidence>
<feature type="domain" description="Thiamine pyrophosphate enzyme central" evidence="5">
    <location>
        <begin position="227"/>
        <end position="362"/>
    </location>
</feature>
<dbReference type="SUPFAM" id="SSF52467">
    <property type="entry name" value="DHS-like NAD/FAD-binding domain"/>
    <property type="match status" value="1"/>
</dbReference>
<dbReference type="InterPro" id="IPR012001">
    <property type="entry name" value="Thiamin_PyroP_enz_TPP-bd_dom"/>
</dbReference>
<evidence type="ECO:0000256" key="2">
    <source>
        <dbReference type="ARBA" id="ARBA00023052"/>
    </source>
</evidence>
<dbReference type="PANTHER" id="PTHR18968:SF120">
    <property type="entry name" value="ACETOLACTATE SYNTHASE LARGE SUBUNIT"/>
    <property type="match status" value="1"/>
</dbReference>
<feature type="region of interest" description="Disordered" evidence="4">
    <location>
        <begin position="1"/>
        <end position="29"/>
    </location>
</feature>
<dbReference type="Gene3D" id="3.40.50.1220">
    <property type="entry name" value="TPP-binding domain"/>
    <property type="match status" value="1"/>
</dbReference>
<evidence type="ECO:0000256" key="1">
    <source>
        <dbReference type="ARBA" id="ARBA00007812"/>
    </source>
</evidence>
<evidence type="ECO:0000256" key="4">
    <source>
        <dbReference type="SAM" id="MobiDB-lite"/>
    </source>
</evidence>
<comment type="caution">
    <text evidence="8">The sequence shown here is derived from an EMBL/GenBank/DDBJ whole genome shotgun (WGS) entry which is preliminary data.</text>
</comment>
<evidence type="ECO:0000256" key="3">
    <source>
        <dbReference type="RuleBase" id="RU362132"/>
    </source>
</evidence>
<evidence type="ECO:0000313" key="8">
    <source>
        <dbReference type="EMBL" id="MFB9376941.1"/>
    </source>
</evidence>
<organism evidence="8 9">
    <name type="scientific">Kineococcus gynurae</name>
    <dbReference type="NCBI Taxonomy" id="452979"/>
    <lineage>
        <taxon>Bacteria</taxon>
        <taxon>Bacillati</taxon>
        <taxon>Actinomycetota</taxon>
        <taxon>Actinomycetes</taxon>
        <taxon>Kineosporiales</taxon>
        <taxon>Kineosporiaceae</taxon>
        <taxon>Kineococcus</taxon>
    </lineage>
</organism>
<dbReference type="InterPro" id="IPR029061">
    <property type="entry name" value="THDP-binding"/>
</dbReference>
<dbReference type="CDD" id="cd07035">
    <property type="entry name" value="TPP_PYR_POX_like"/>
    <property type="match status" value="1"/>
</dbReference>
<accession>A0ABV5LS68</accession>
<dbReference type="CDD" id="cd00568">
    <property type="entry name" value="TPP_enzymes"/>
    <property type="match status" value="1"/>
</dbReference>
<sequence length="581" mass="62470">MTLTNEAPAPAPETTTAPASTPATTPATTPVVATGPAARTLSAGHVIVEALAAHGVERTYVVPGESFLDVLDGLHGSDIETVVCRHEGGAAYMAEADGKMFQRPGVAMVTRGPGAANAHVGLHTAWQDSTPMVLFVGLIPFAHRDREAFQEFDVKAWFDTGAKRVMVLDHAERASEIVAEAMFAAMSGRPGPVVVGLPEDVLQHEIDATPHPVIPVAHGGMTLRDTQALAAALAASSKPLFVTGGNDWTAEAAEALTAWLEKHHLPAAVEWRTEGTIPFDSPSYVGPIGYGRPKPTYDLFEETDVLVFVGTVPGDTLTDGFVARQDWSKKNFLVTMDPSLRGRSGPVSSQIVAKPEVFVRDLVGIELEVKPEWTAWTRRMRAEQVAFSTPPSLEPREGRATADTFMAHLVKDLPRDAMVTFGAGEHTNWAHRYFPTHGYASMISARNGSMGYSVPSAVAASLAFPGRRVVTIAGDGEFLMNGQELATAAQYGATPLVVVFDNQEYGTIRTHQERTYPQRVSGTQLKNPDFALMAQAFGGFGVRVERDADVPDALAAALRAIDEERTFALVHLVTDQRVRAY</sequence>
<protein>
    <submittedName>
        <fullName evidence="8">Thiamine pyrophosphate-dependent enzyme</fullName>
    </submittedName>
</protein>
<feature type="domain" description="Thiamine pyrophosphate enzyme N-terminal TPP-binding" evidence="7">
    <location>
        <begin position="43"/>
        <end position="156"/>
    </location>
</feature>
<dbReference type="NCBIfam" id="NF006052">
    <property type="entry name" value="PRK08199.1"/>
    <property type="match status" value="1"/>
</dbReference>
<evidence type="ECO:0000259" key="7">
    <source>
        <dbReference type="Pfam" id="PF02776"/>
    </source>
</evidence>
<dbReference type="InterPro" id="IPR029035">
    <property type="entry name" value="DHS-like_NAD/FAD-binding_dom"/>
</dbReference>
<dbReference type="EMBL" id="JBHMDM010000004">
    <property type="protein sequence ID" value="MFB9376941.1"/>
    <property type="molecule type" value="Genomic_DNA"/>
</dbReference>
<proteinExistence type="inferred from homology"/>
<dbReference type="InterPro" id="IPR045229">
    <property type="entry name" value="TPP_enz"/>
</dbReference>
<reference evidence="8 9" key="1">
    <citation type="submission" date="2024-09" db="EMBL/GenBank/DDBJ databases">
        <authorList>
            <person name="Sun Q."/>
            <person name="Mori K."/>
        </authorList>
    </citation>
    <scope>NUCLEOTIDE SEQUENCE [LARGE SCALE GENOMIC DNA]</scope>
    <source>
        <strain evidence="8 9">TISTR 1856</strain>
    </source>
</reference>
<name>A0ABV5LS68_9ACTN</name>
<keyword evidence="2 3" id="KW-0786">Thiamine pyrophosphate</keyword>